<sequence length="53" mass="5584">MEPNSQSPVEKAFDAAIGEHEAAQTGPVTQIPDLRIGPPPTKTPTSNKGQESK</sequence>
<evidence type="ECO:0000313" key="2">
    <source>
        <dbReference type="EMBL" id="MBB5513986.1"/>
    </source>
</evidence>
<evidence type="ECO:0000256" key="1">
    <source>
        <dbReference type="SAM" id="MobiDB-lite"/>
    </source>
</evidence>
<protein>
    <submittedName>
        <fullName evidence="2">Uncharacterized protein</fullName>
    </submittedName>
</protein>
<organism evidence="2 3">
    <name type="scientific">Neomicrococcus aestuarii</name>
    <dbReference type="NCBI Taxonomy" id="556325"/>
    <lineage>
        <taxon>Bacteria</taxon>
        <taxon>Bacillati</taxon>
        <taxon>Actinomycetota</taxon>
        <taxon>Actinomycetes</taxon>
        <taxon>Micrococcales</taxon>
        <taxon>Micrococcaceae</taxon>
        <taxon>Neomicrococcus</taxon>
    </lineage>
</organism>
<feature type="region of interest" description="Disordered" evidence="1">
    <location>
        <begin position="1"/>
        <end position="53"/>
    </location>
</feature>
<feature type="compositionally biased region" description="Basic and acidic residues" evidence="1">
    <location>
        <begin position="11"/>
        <end position="22"/>
    </location>
</feature>
<evidence type="ECO:0000313" key="3">
    <source>
        <dbReference type="Proteomes" id="UP000580797"/>
    </source>
</evidence>
<comment type="caution">
    <text evidence="2">The sequence shown here is derived from an EMBL/GenBank/DDBJ whole genome shotgun (WGS) entry which is preliminary data.</text>
</comment>
<dbReference type="EMBL" id="JACHDR010000002">
    <property type="protein sequence ID" value="MBB5513986.1"/>
    <property type="molecule type" value="Genomic_DNA"/>
</dbReference>
<dbReference type="Proteomes" id="UP000580797">
    <property type="component" value="Unassembled WGS sequence"/>
</dbReference>
<gene>
    <name evidence="2" type="ORF">HD598_002733</name>
</gene>
<feature type="compositionally biased region" description="Polar residues" evidence="1">
    <location>
        <begin position="43"/>
        <end position="53"/>
    </location>
</feature>
<dbReference type="AlphaFoldDB" id="A0A7W8TW43"/>
<reference evidence="2 3" key="1">
    <citation type="submission" date="2020-08" db="EMBL/GenBank/DDBJ databases">
        <title>Sequencing the genomes of 1000 actinobacteria strains.</title>
        <authorList>
            <person name="Klenk H.-P."/>
        </authorList>
    </citation>
    <scope>NUCLEOTIDE SEQUENCE [LARGE SCALE GENOMIC DNA]</scope>
    <source>
        <strain evidence="2 3">DSM 105783</strain>
    </source>
</reference>
<name>A0A7W8TW43_9MICC</name>
<proteinExistence type="predicted"/>
<accession>A0A7W8TW43</accession>